<dbReference type="AlphaFoldDB" id="A0A1E3NRQ3"/>
<keyword evidence="4 6" id="KW-1133">Transmembrane helix</keyword>
<feature type="transmembrane region" description="Helical" evidence="6">
    <location>
        <begin position="398"/>
        <end position="418"/>
    </location>
</feature>
<feature type="transmembrane region" description="Helical" evidence="6">
    <location>
        <begin position="343"/>
        <end position="365"/>
    </location>
</feature>
<gene>
    <name evidence="7" type="ORF">PICMEDRAFT_8916</name>
</gene>
<dbReference type="Proteomes" id="UP000094455">
    <property type="component" value="Unassembled WGS sequence"/>
</dbReference>
<feature type="transmembrane region" description="Helical" evidence="6">
    <location>
        <begin position="90"/>
        <end position="115"/>
    </location>
</feature>
<dbReference type="OrthoDB" id="4476201at2759"/>
<feature type="transmembrane region" description="Helical" evidence="6">
    <location>
        <begin position="464"/>
        <end position="484"/>
    </location>
</feature>
<dbReference type="GO" id="GO:0022857">
    <property type="term" value="F:transmembrane transporter activity"/>
    <property type="evidence" value="ECO:0007669"/>
    <property type="project" value="InterPro"/>
</dbReference>
<feature type="transmembrane region" description="Helical" evidence="6">
    <location>
        <begin position="496"/>
        <end position="514"/>
    </location>
</feature>
<evidence type="ECO:0000256" key="5">
    <source>
        <dbReference type="ARBA" id="ARBA00023136"/>
    </source>
</evidence>
<evidence type="ECO:0000256" key="4">
    <source>
        <dbReference type="ARBA" id="ARBA00022989"/>
    </source>
</evidence>
<evidence type="ECO:0000256" key="1">
    <source>
        <dbReference type="ARBA" id="ARBA00004141"/>
    </source>
</evidence>
<dbReference type="Pfam" id="PF13520">
    <property type="entry name" value="AA_permease_2"/>
    <property type="match status" value="1"/>
</dbReference>
<keyword evidence="5 6" id="KW-0472">Membrane</keyword>
<proteinExistence type="predicted"/>
<feature type="transmembrane region" description="Helical" evidence="6">
    <location>
        <begin position="424"/>
        <end position="443"/>
    </location>
</feature>
<evidence type="ECO:0000256" key="3">
    <source>
        <dbReference type="ARBA" id="ARBA00022692"/>
    </source>
</evidence>
<evidence type="ECO:0008006" key="9">
    <source>
        <dbReference type="Google" id="ProtNLM"/>
    </source>
</evidence>
<feature type="transmembrane region" description="Helical" evidence="6">
    <location>
        <begin position="58"/>
        <end position="84"/>
    </location>
</feature>
<dbReference type="EMBL" id="KV454001">
    <property type="protein sequence ID" value="ODQ48368.1"/>
    <property type="molecule type" value="Genomic_DNA"/>
</dbReference>
<feature type="transmembrane region" description="Helical" evidence="6">
    <location>
        <begin position="136"/>
        <end position="160"/>
    </location>
</feature>
<keyword evidence="2" id="KW-0813">Transport</keyword>
<protein>
    <recommendedName>
        <fullName evidence="9">Amino acid permease/ SLC12A domain-containing protein</fullName>
    </recommendedName>
</protein>
<reference evidence="7 8" key="1">
    <citation type="journal article" date="2016" name="Proc. Natl. Acad. Sci. U.S.A.">
        <title>Comparative genomics of biotechnologically important yeasts.</title>
        <authorList>
            <person name="Riley R."/>
            <person name="Haridas S."/>
            <person name="Wolfe K.H."/>
            <person name="Lopes M.R."/>
            <person name="Hittinger C.T."/>
            <person name="Goeker M."/>
            <person name="Salamov A.A."/>
            <person name="Wisecaver J.H."/>
            <person name="Long T.M."/>
            <person name="Calvey C.H."/>
            <person name="Aerts A.L."/>
            <person name="Barry K.W."/>
            <person name="Choi C."/>
            <person name="Clum A."/>
            <person name="Coughlan A.Y."/>
            <person name="Deshpande S."/>
            <person name="Douglass A.P."/>
            <person name="Hanson S.J."/>
            <person name="Klenk H.-P."/>
            <person name="LaButti K.M."/>
            <person name="Lapidus A."/>
            <person name="Lindquist E.A."/>
            <person name="Lipzen A.M."/>
            <person name="Meier-Kolthoff J.P."/>
            <person name="Ohm R.A."/>
            <person name="Otillar R.P."/>
            <person name="Pangilinan J.L."/>
            <person name="Peng Y."/>
            <person name="Rokas A."/>
            <person name="Rosa C.A."/>
            <person name="Scheuner C."/>
            <person name="Sibirny A.A."/>
            <person name="Slot J.C."/>
            <person name="Stielow J.B."/>
            <person name="Sun H."/>
            <person name="Kurtzman C.P."/>
            <person name="Blackwell M."/>
            <person name="Grigoriev I.V."/>
            <person name="Jeffries T.W."/>
        </authorList>
    </citation>
    <scope>NUCLEOTIDE SEQUENCE [LARGE SCALE GENOMIC DNA]</scope>
    <source>
        <strain evidence="7 8">NRRL Y-2026</strain>
    </source>
</reference>
<comment type="subcellular location">
    <subcellularLocation>
        <location evidence="1">Membrane</location>
        <topology evidence="1">Multi-pass membrane protein</topology>
    </subcellularLocation>
</comment>
<feature type="transmembrane region" description="Helical" evidence="6">
    <location>
        <begin position="212"/>
        <end position="230"/>
    </location>
</feature>
<evidence type="ECO:0000256" key="6">
    <source>
        <dbReference type="SAM" id="Phobius"/>
    </source>
</evidence>
<evidence type="ECO:0000256" key="2">
    <source>
        <dbReference type="ARBA" id="ARBA00022448"/>
    </source>
</evidence>
<evidence type="ECO:0000313" key="7">
    <source>
        <dbReference type="EMBL" id="ODQ48368.1"/>
    </source>
</evidence>
<dbReference type="GeneID" id="30181726"/>
<dbReference type="InterPro" id="IPR002293">
    <property type="entry name" value="AA/rel_permease1"/>
</dbReference>
<organism evidence="7 8">
    <name type="scientific">Pichia membranifaciens NRRL Y-2026</name>
    <dbReference type="NCBI Taxonomy" id="763406"/>
    <lineage>
        <taxon>Eukaryota</taxon>
        <taxon>Fungi</taxon>
        <taxon>Dikarya</taxon>
        <taxon>Ascomycota</taxon>
        <taxon>Saccharomycotina</taxon>
        <taxon>Pichiomycetes</taxon>
        <taxon>Pichiales</taxon>
        <taxon>Pichiaceae</taxon>
        <taxon>Pichia</taxon>
    </lineage>
</organism>
<evidence type="ECO:0000313" key="8">
    <source>
        <dbReference type="Proteomes" id="UP000094455"/>
    </source>
</evidence>
<dbReference type="PANTHER" id="PTHR45649:SF6">
    <property type="entry name" value="GABA-SPECIFIC PERMEASE"/>
    <property type="match status" value="1"/>
</dbReference>
<dbReference type="GO" id="GO:0016020">
    <property type="term" value="C:membrane"/>
    <property type="evidence" value="ECO:0007669"/>
    <property type="project" value="UniProtKB-SubCell"/>
</dbReference>
<feature type="transmembrane region" description="Helical" evidence="6">
    <location>
        <begin position="180"/>
        <end position="200"/>
    </location>
</feature>
<accession>A0A1E3NRQ3</accession>
<dbReference type="PANTHER" id="PTHR45649">
    <property type="entry name" value="AMINO-ACID PERMEASE BAT1"/>
    <property type="match status" value="1"/>
</dbReference>
<dbReference type="Gene3D" id="1.20.1740.10">
    <property type="entry name" value="Amino acid/polyamine transporter I"/>
    <property type="match status" value="1"/>
</dbReference>
<dbReference type="PIRSF" id="PIRSF006060">
    <property type="entry name" value="AA_transporter"/>
    <property type="match status" value="1"/>
</dbReference>
<keyword evidence="3 6" id="KW-0812">Transmembrane</keyword>
<dbReference type="RefSeq" id="XP_019019481.1">
    <property type="nucleotide sequence ID" value="XM_019165039.1"/>
</dbReference>
<feature type="transmembrane region" description="Helical" evidence="6">
    <location>
        <begin position="288"/>
        <end position="312"/>
    </location>
</feature>
<feature type="transmembrane region" description="Helical" evidence="6">
    <location>
        <begin position="256"/>
        <end position="276"/>
    </location>
</feature>
<keyword evidence="8" id="KW-1185">Reference proteome</keyword>
<name>A0A1E3NRQ3_9ASCO</name>
<sequence length="562" mass="61529">MSLRPTTSIISPLQSRMHEINTHQSHIQEFDPKAAVNDETLLAEIGYKQELQRRFSTFQIFGISYSIMGILPSVASIAATGLAAGPAGFLWSWLIASVLILSIGISMSELASAIPTSGGLYYWTFYYAPESIRVPLSFLIGLTNTMALSAGAVSVAYGNAEEILAAVYLSKDGNFEITTGKTYGVFAACIIFQGIATCISSKNVAMLQTISSISHTGLLILFLIAVPIGTKINQGGFNNGDFIFAQVQNYSNWPKGWQFCLSMMTAVWTIGAFDSCVHMSEEAKNASYGVPIGICGSITVCGLLGWIIIIVINACITDIETVLSSPTGFPIAQLFYDSLGKRWAIALMSLMAACQWLMGSSLITACSRQIWAFARDDGLPFCSFVKVVNKKLKVPMRAVGLSCIIGLMLGCLCLAGSAAANALFTLYVCGCYLAWCTPIFLKLTTGKHKFKPGSFYMGDRLSTINNWISCAWGAYIMLLCMFPANKFPVKTNMNYTVVISFGVWILAMIYFFLYKYKYFHGPKSNLAPEDVISLENELRSDDNDLYEDTDIEKVELKSHAKQ</sequence>
<dbReference type="STRING" id="763406.A0A1E3NRQ3"/>